<evidence type="ECO:0000313" key="2">
    <source>
        <dbReference type="EMBL" id="PKA57977.1"/>
    </source>
</evidence>
<feature type="region of interest" description="Disordered" evidence="1">
    <location>
        <begin position="1"/>
        <end position="29"/>
    </location>
</feature>
<evidence type="ECO:0000313" key="3">
    <source>
        <dbReference type="Proteomes" id="UP000236161"/>
    </source>
</evidence>
<name>A0A2I0AR02_9ASPA</name>
<sequence>MPPSRHQKLKEPSEVPKRSCNSHIPPPNSHYDETIEDFIEFLNKSFPKAKIVYAYCDIIFRSSDSYFSCTCSDNVVCKLQCP</sequence>
<evidence type="ECO:0000256" key="1">
    <source>
        <dbReference type="SAM" id="MobiDB-lite"/>
    </source>
</evidence>
<proteinExistence type="predicted"/>
<organism evidence="2 3">
    <name type="scientific">Apostasia shenzhenica</name>
    <dbReference type="NCBI Taxonomy" id="1088818"/>
    <lineage>
        <taxon>Eukaryota</taxon>
        <taxon>Viridiplantae</taxon>
        <taxon>Streptophyta</taxon>
        <taxon>Embryophyta</taxon>
        <taxon>Tracheophyta</taxon>
        <taxon>Spermatophyta</taxon>
        <taxon>Magnoliopsida</taxon>
        <taxon>Liliopsida</taxon>
        <taxon>Asparagales</taxon>
        <taxon>Orchidaceae</taxon>
        <taxon>Apostasioideae</taxon>
        <taxon>Apostasia</taxon>
    </lineage>
</organism>
<reference evidence="2 3" key="1">
    <citation type="journal article" date="2017" name="Nature">
        <title>The Apostasia genome and the evolution of orchids.</title>
        <authorList>
            <person name="Zhang G.Q."/>
            <person name="Liu K.W."/>
            <person name="Li Z."/>
            <person name="Lohaus R."/>
            <person name="Hsiao Y.Y."/>
            <person name="Niu S.C."/>
            <person name="Wang J.Y."/>
            <person name="Lin Y.C."/>
            <person name="Xu Q."/>
            <person name="Chen L.J."/>
            <person name="Yoshida K."/>
            <person name="Fujiwara S."/>
            <person name="Wang Z.W."/>
            <person name="Zhang Y.Q."/>
            <person name="Mitsuda N."/>
            <person name="Wang M."/>
            <person name="Liu G.H."/>
            <person name="Pecoraro L."/>
            <person name="Huang H.X."/>
            <person name="Xiao X.J."/>
            <person name="Lin M."/>
            <person name="Wu X.Y."/>
            <person name="Wu W.L."/>
            <person name="Chen Y.Y."/>
            <person name="Chang S.B."/>
            <person name="Sakamoto S."/>
            <person name="Ohme-Takagi M."/>
            <person name="Yagi M."/>
            <person name="Zeng S.J."/>
            <person name="Shen C.Y."/>
            <person name="Yeh C.M."/>
            <person name="Luo Y.B."/>
            <person name="Tsai W.C."/>
            <person name="Van de Peer Y."/>
            <person name="Liu Z.J."/>
        </authorList>
    </citation>
    <scope>NUCLEOTIDE SEQUENCE [LARGE SCALE GENOMIC DNA]</scope>
    <source>
        <strain evidence="3">cv. Shenzhen</strain>
        <tissue evidence="2">Stem</tissue>
    </source>
</reference>
<keyword evidence="3" id="KW-1185">Reference proteome</keyword>
<dbReference type="EMBL" id="KZ451959">
    <property type="protein sequence ID" value="PKA57977.1"/>
    <property type="molecule type" value="Genomic_DNA"/>
</dbReference>
<gene>
    <name evidence="2" type="ORF">AXF42_Ash012516</name>
</gene>
<dbReference type="AlphaFoldDB" id="A0A2I0AR02"/>
<protein>
    <submittedName>
        <fullName evidence="2">Uncharacterized protein</fullName>
    </submittedName>
</protein>
<accession>A0A2I0AR02</accession>
<dbReference type="Proteomes" id="UP000236161">
    <property type="component" value="Unassembled WGS sequence"/>
</dbReference>